<gene>
    <name evidence="1" type="ORF">ABWK59_29425</name>
</gene>
<reference evidence="1" key="1">
    <citation type="submission" date="2024-06" db="EMBL/GenBank/DDBJ databases">
        <title>The genome sequences of Kitasatospora sp. strain HUAS MG31.</title>
        <authorList>
            <person name="Mo P."/>
        </authorList>
    </citation>
    <scope>NUCLEOTIDE SEQUENCE</scope>
    <source>
        <strain evidence="1">HUAS MG31</strain>
    </source>
</reference>
<proteinExistence type="predicted"/>
<dbReference type="KEGG" id="kcm:ABWK59_29425"/>
<dbReference type="AlphaFoldDB" id="A0AAU8K3W4"/>
<protein>
    <recommendedName>
        <fullName evidence="2">DUF35 domain-containing protein</fullName>
    </recommendedName>
</protein>
<sequence>MTPLVMAPPAATAPAPGGELHYRRCEWCNSATASTHMLCPVCGSADLAPALSAGAGTVQRLLRPSRRGPLPGRPYLVTLDEGFSVPAGVVGGLPGAVPIGARVELVSAEDDGRLLTFRPVPRT</sequence>
<accession>A0AAU8K3W4</accession>
<evidence type="ECO:0000313" key="1">
    <source>
        <dbReference type="EMBL" id="XCM82741.1"/>
    </source>
</evidence>
<dbReference type="InterPro" id="IPR012340">
    <property type="entry name" value="NA-bd_OB-fold"/>
</dbReference>
<dbReference type="EMBL" id="CP159872">
    <property type="protein sequence ID" value="XCM82741.1"/>
    <property type="molecule type" value="Genomic_DNA"/>
</dbReference>
<organism evidence="1">
    <name type="scientific">Kitasatospora camelliae</name>
    <dbReference type="NCBI Taxonomy" id="3156397"/>
    <lineage>
        <taxon>Bacteria</taxon>
        <taxon>Bacillati</taxon>
        <taxon>Actinomycetota</taxon>
        <taxon>Actinomycetes</taxon>
        <taxon>Kitasatosporales</taxon>
        <taxon>Streptomycetaceae</taxon>
        <taxon>Kitasatospora</taxon>
    </lineage>
</organism>
<dbReference type="RefSeq" id="WP_354643674.1">
    <property type="nucleotide sequence ID" value="NZ_CP159872.1"/>
</dbReference>
<name>A0AAU8K3W4_9ACTN</name>
<evidence type="ECO:0008006" key="2">
    <source>
        <dbReference type="Google" id="ProtNLM"/>
    </source>
</evidence>
<dbReference type="SUPFAM" id="SSF50249">
    <property type="entry name" value="Nucleic acid-binding proteins"/>
    <property type="match status" value="1"/>
</dbReference>